<evidence type="ECO:0000313" key="1">
    <source>
        <dbReference type="EMBL" id="CCD04049.1"/>
    </source>
</evidence>
<geneLocation type="plasmid" evidence="1 2">
    <name>AZOBR_p6</name>
</geneLocation>
<evidence type="ECO:0000313" key="2">
    <source>
        <dbReference type="Proteomes" id="UP000007319"/>
    </source>
</evidence>
<name>A0A9P1NSD3_9PROT</name>
<keyword evidence="2" id="KW-1185">Reference proteome</keyword>
<dbReference type="Proteomes" id="UP000007319">
    <property type="component" value="Plasmid AZOBR_p6"/>
</dbReference>
<dbReference type="KEGG" id="abs:AZOBR_p60113"/>
<proteinExistence type="predicted"/>
<dbReference type="EMBL" id="HE577333">
    <property type="protein sequence ID" value="CCD04049.1"/>
    <property type="molecule type" value="Genomic_DNA"/>
</dbReference>
<dbReference type="AlphaFoldDB" id="A0A9P1NSD3"/>
<sequence>MASNLLKSFTGVWFWEKQLMGFPVIMKRQYNLVD</sequence>
<reference evidence="1 2" key="1">
    <citation type="journal article" date="2011" name="PLoS Genet.">
        <title>Azospirillum genomes reveal transition of bacteria from aquatic to terrestrial environments.</title>
        <authorList>
            <person name="Wisniewski-Dye F."/>
            <person name="Borziak K."/>
            <person name="Khalsa-Moyers G."/>
            <person name="Alexandre G."/>
            <person name="Sukharnikov L.O."/>
            <person name="Wuichet K."/>
            <person name="Hurst G.B."/>
            <person name="McDonald W.H."/>
            <person name="Robertson J.S."/>
            <person name="Barbe V."/>
            <person name="Calteau A."/>
            <person name="Rouy Z."/>
            <person name="Mangenot S."/>
            <person name="Prigent-Combaret C."/>
            <person name="Normand P."/>
            <person name="Boyer M."/>
            <person name="Siguier P."/>
            <person name="Dessaux Y."/>
            <person name="Elmerich C."/>
            <person name="Condemine G."/>
            <person name="Krishnen G."/>
            <person name="Kennedy I."/>
            <person name="Paterson A.H."/>
            <person name="Gonzalez V."/>
            <person name="Mavingui P."/>
            <person name="Zhulin I.B."/>
        </authorList>
    </citation>
    <scope>NUCLEOTIDE SEQUENCE [LARGE SCALE GENOMIC DNA]</scope>
    <source>
        <strain evidence="1 2">Sp245</strain>
    </source>
</reference>
<organism evidence="1 2">
    <name type="scientific">Azospirillum baldaniorum</name>
    <dbReference type="NCBI Taxonomy" id="1064539"/>
    <lineage>
        <taxon>Bacteria</taxon>
        <taxon>Pseudomonadati</taxon>
        <taxon>Pseudomonadota</taxon>
        <taxon>Alphaproteobacteria</taxon>
        <taxon>Rhodospirillales</taxon>
        <taxon>Azospirillaceae</taxon>
        <taxon>Azospirillum</taxon>
    </lineage>
</organism>
<protein>
    <submittedName>
        <fullName evidence="1">Uncharacterized protein</fullName>
    </submittedName>
</protein>
<keyword evidence="1" id="KW-0614">Plasmid</keyword>
<accession>A0A9P1NSD3</accession>
<gene>
    <name evidence="1" type="ORF">AZOBR_p60113</name>
</gene>